<sequence>MSDPTPATSSREPRPPKSAPKREAFVSVLFAQGSALDQVMLHAEAIRTLAFSARRHCKRQRPYIVVSDGPLPEEAAASLRADGLEILEADPNAITWPKGKQAYGADGEDIADLQLSSWWAERGVRPTAIKLAVWNMTSHDRLLFLDADTLIMAPVDELFELDTFASGLNPYSTHGMSEWKEGGVRYHQHPGINTGVMLLQPSMKVTADMADDMASGTHDNSPVAEHLGRSDQPWLDAFWLHRSRRLGVAKFVPRPASEGGGLRRRRASSCDARGATGHLVLPNWTCNFSFCKCLRHAPDRLKLLCVTHEVARDVDFWASECFPWQRIALMASCGPQLVDTFQMEGCRVRIAGAAEQRGRLCPICLSDEGGLEAFEDLSFLINQSSENAPTPPAMRCGGQCHARFHRECVAQHALAAAQRGLLPLRCPVPECLEPWPAEIAAWALDVQQHELYLAASRSAQEQREDEHRVEEAPVSPRTEEALKRLGVRPCPRCRCLIQKQAEGLLTGCDKMTCRCGSMFCFRCGMEARAGGVARCRCVGAHHGFIAQSQVLNNYTLFSSSSRPPAADQDLTKRPKGTASKEAASRLRKELKAILNDPPPFVHIYCDESNLLLWHFLIQGPPDTPYEGGWYWGKLEIPKDYPFWPPLIKMFTPSGRFEVDTWLCRTQADYHPEGWQPAWAIGSLLIALLALICDDSFTSGAVHPPASDSDKRALAHQSLAWNVDHAEFRRAFASVLERSAKDRVKESTIGKAQASDEQVID</sequence>
<dbReference type="InterPro" id="IPR000608">
    <property type="entry name" value="UBC"/>
</dbReference>
<dbReference type="EMBL" id="CAJNNW010031133">
    <property type="protein sequence ID" value="CAE8706135.1"/>
    <property type="molecule type" value="Genomic_DNA"/>
</dbReference>
<feature type="compositionally biased region" description="Basic and acidic residues" evidence="1">
    <location>
        <begin position="11"/>
        <end position="21"/>
    </location>
</feature>
<evidence type="ECO:0000313" key="4">
    <source>
        <dbReference type="Proteomes" id="UP000626109"/>
    </source>
</evidence>
<feature type="domain" description="UBC core" evidence="2">
    <location>
        <begin position="581"/>
        <end position="731"/>
    </location>
</feature>
<protein>
    <recommendedName>
        <fullName evidence="2">UBC core domain-containing protein</fullName>
    </recommendedName>
</protein>
<dbReference type="InterPro" id="IPR029044">
    <property type="entry name" value="Nucleotide-diphossugar_trans"/>
</dbReference>
<dbReference type="SUPFAM" id="SSF54495">
    <property type="entry name" value="UBC-like"/>
    <property type="match status" value="1"/>
</dbReference>
<evidence type="ECO:0000259" key="2">
    <source>
        <dbReference type="PROSITE" id="PS50127"/>
    </source>
</evidence>
<evidence type="ECO:0000313" key="3">
    <source>
        <dbReference type="EMBL" id="CAE8706135.1"/>
    </source>
</evidence>
<dbReference type="PROSITE" id="PS50127">
    <property type="entry name" value="UBC_2"/>
    <property type="match status" value="1"/>
</dbReference>
<name>A0A813KKC4_POLGL</name>
<dbReference type="AlphaFoldDB" id="A0A813KKC4"/>
<dbReference type="CDD" id="cd23799">
    <property type="entry name" value="UBCc_UBE2J"/>
    <property type="match status" value="1"/>
</dbReference>
<gene>
    <name evidence="3" type="ORF">PGLA2088_LOCUS34034</name>
</gene>
<feature type="compositionally biased region" description="Polar residues" evidence="1">
    <location>
        <begin position="1"/>
        <end position="10"/>
    </location>
</feature>
<organism evidence="3 4">
    <name type="scientific">Polarella glacialis</name>
    <name type="common">Dinoflagellate</name>
    <dbReference type="NCBI Taxonomy" id="89957"/>
    <lineage>
        <taxon>Eukaryota</taxon>
        <taxon>Sar</taxon>
        <taxon>Alveolata</taxon>
        <taxon>Dinophyceae</taxon>
        <taxon>Suessiales</taxon>
        <taxon>Suessiaceae</taxon>
        <taxon>Polarella</taxon>
    </lineage>
</organism>
<dbReference type="SUPFAM" id="SSF53448">
    <property type="entry name" value="Nucleotide-diphospho-sugar transferases"/>
    <property type="match status" value="1"/>
</dbReference>
<dbReference type="CDD" id="cd22584">
    <property type="entry name" value="Rcat_RBR_unk"/>
    <property type="match status" value="1"/>
</dbReference>
<evidence type="ECO:0000256" key="1">
    <source>
        <dbReference type="SAM" id="MobiDB-lite"/>
    </source>
</evidence>
<dbReference type="PANTHER" id="PTHR24067">
    <property type="entry name" value="UBIQUITIN-CONJUGATING ENZYME E2"/>
    <property type="match status" value="1"/>
</dbReference>
<proteinExistence type="predicted"/>
<dbReference type="Pfam" id="PF00179">
    <property type="entry name" value="UQ_con"/>
    <property type="match status" value="1"/>
</dbReference>
<reference evidence="3" key="1">
    <citation type="submission" date="2021-02" db="EMBL/GenBank/DDBJ databases">
        <authorList>
            <person name="Dougan E. K."/>
            <person name="Rhodes N."/>
            <person name="Thang M."/>
            <person name="Chan C."/>
        </authorList>
    </citation>
    <scope>NUCLEOTIDE SEQUENCE</scope>
</reference>
<dbReference type="SUPFAM" id="SSF57850">
    <property type="entry name" value="RING/U-box"/>
    <property type="match status" value="1"/>
</dbReference>
<comment type="caution">
    <text evidence="3">The sequence shown here is derived from an EMBL/GenBank/DDBJ whole genome shotgun (WGS) entry which is preliminary data.</text>
</comment>
<feature type="region of interest" description="Disordered" evidence="1">
    <location>
        <begin position="1"/>
        <end position="21"/>
    </location>
</feature>
<accession>A0A813KKC4</accession>
<dbReference type="InterPro" id="IPR016135">
    <property type="entry name" value="UBQ-conjugating_enzyme/RWD"/>
</dbReference>
<dbReference type="Gene3D" id="3.90.550.10">
    <property type="entry name" value="Spore Coat Polysaccharide Biosynthesis Protein SpsA, Chain A"/>
    <property type="match status" value="1"/>
</dbReference>
<dbReference type="InterPro" id="IPR050113">
    <property type="entry name" value="Ub_conjugating_enzyme"/>
</dbReference>
<dbReference type="SMART" id="SM00212">
    <property type="entry name" value="UBCc"/>
    <property type="match status" value="1"/>
</dbReference>
<dbReference type="Proteomes" id="UP000626109">
    <property type="component" value="Unassembled WGS sequence"/>
</dbReference>
<feature type="region of interest" description="Disordered" evidence="1">
    <location>
        <begin position="741"/>
        <end position="760"/>
    </location>
</feature>
<dbReference type="Gene3D" id="3.10.110.10">
    <property type="entry name" value="Ubiquitin Conjugating Enzyme"/>
    <property type="match status" value="1"/>
</dbReference>